<geneLocation type="plasmid" evidence="2 3">
    <name>unnamed2</name>
</geneLocation>
<accession>A0AAF0PFN8</accession>
<evidence type="ECO:0000313" key="3">
    <source>
        <dbReference type="Proteomes" id="UP001224926"/>
    </source>
</evidence>
<dbReference type="AlphaFoldDB" id="A0AAF0PFN8"/>
<dbReference type="EMBL" id="CP101875">
    <property type="protein sequence ID" value="WMT10362.1"/>
    <property type="molecule type" value="Genomic_DNA"/>
</dbReference>
<reference evidence="2 3" key="1">
    <citation type="submission" date="2022-07" db="EMBL/GenBank/DDBJ databases">
        <title>Two temperate virus in Haloterrigena jeotgali A29.</title>
        <authorList>
            <person name="Deng X."/>
        </authorList>
    </citation>
    <scope>NUCLEOTIDE SEQUENCE [LARGE SCALE GENOMIC DNA]</scope>
    <source>
        <strain evidence="2 3">A29</strain>
        <plasmid evidence="2 3">unnamed2</plasmid>
    </source>
</reference>
<feature type="compositionally biased region" description="Basic and acidic residues" evidence="1">
    <location>
        <begin position="26"/>
        <end position="37"/>
    </location>
</feature>
<evidence type="ECO:0000256" key="1">
    <source>
        <dbReference type="SAM" id="MobiDB-lite"/>
    </source>
</evidence>
<proteinExistence type="predicted"/>
<dbReference type="GeneID" id="84216796"/>
<name>A0AAF0PFN8_9EURY</name>
<dbReference type="RefSeq" id="WP_144240371.1">
    <property type="nucleotide sequence ID" value="NZ_CP101875.1"/>
</dbReference>
<keyword evidence="3" id="KW-1185">Reference proteome</keyword>
<sequence length="111" mass="13093">MLFMQTSVGETMVTNLLIVQYGCDRKGSDSVRTMSDHDDLDDLGPDELDEEEERLEKEIEETKKRLRELHIEQQRKEAEIRCLRYVEFRRACEEAVEDQPVMYPDGDPVRN</sequence>
<feature type="region of interest" description="Disordered" evidence="1">
    <location>
        <begin position="26"/>
        <end position="53"/>
    </location>
</feature>
<dbReference type="Proteomes" id="UP001224926">
    <property type="component" value="Plasmid unnamed2"/>
</dbReference>
<organism evidence="2 3">
    <name type="scientific">Natrinema thermotolerans</name>
    <dbReference type="NCBI Taxonomy" id="121872"/>
    <lineage>
        <taxon>Archaea</taxon>
        <taxon>Methanobacteriati</taxon>
        <taxon>Methanobacteriota</taxon>
        <taxon>Stenosarchaea group</taxon>
        <taxon>Halobacteria</taxon>
        <taxon>Halobacteriales</taxon>
        <taxon>Natrialbaceae</taxon>
        <taxon>Natrinema</taxon>
    </lineage>
</organism>
<gene>
    <name evidence="2" type="ORF">NP511_22620</name>
</gene>
<evidence type="ECO:0000313" key="2">
    <source>
        <dbReference type="EMBL" id="WMT10362.1"/>
    </source>
</evidence>
<keyword evidence="2" id="KW-0614">Plasmid</keyword>
<feature type="compositionally biased region" description="Acidic residues" evidence="1">
    <location>
        <begin position="38"/>
        <end position="53"/>
    </location>
</feature>
<protein>
    <submittedName>
        <fullName evidence="2">Uncharacterized protein</fullName>
    </submittedName>
</protein>